<name>A0A9P4R8G3_9PLEO</name>
<comment type="caution">
    <text evidence="1">The sequence shown here is derived from an EMBL/GenBank/DDBJ whole genome shotgun (WGS) entry which is preliminary data.</text>
</comment>
<dbReference type="AlphaFoldDB" id="A0A9P4R8G3"/>
<keyword evidence="2" id="KW-1185">Reference proteome</keyword>
<protein>
    <submittedName>
        <fullName evidence="1">Uncharacterized protein</fullName>
    </submittedName>
</protein>
<gene>
    <name evidence="1" type="ORF">EJ04DRAFT_27730</name>
</gene>
<dbReference type="Proteomes" id="UP000799444">
    <property type="component" value="Unassembled WGS sequence"/>
</dbReference>
<accession>A0A9P4R8G3</accession>
<organism evidence="1 2">
    <name type="scientific">Polyplosphaeria fusca</name>
    <dbReference type="NCBI Taxonomy" id="682080"/>
    <lineage>
        <taxon>Eukaryota</taxon>
        <taxon>Fungi</taxon>
        <taxon>Dikarya</taxon>
        <taxon>Ascomycota</taxon>
        <taxon>Pezizomycotina</taxon>
        <taxon>Dothideomycetes</taxon>
        <taxon>Pleosporomycetidae</taxon>
        <taxon>Pleosporales</taxon>
        <taxon>Tetraplosphaeriaceae</taxon>
        <taxon>Polyplosphaeria</taxon>
    </lineage>
</organism>
<reference evidence="1" key="1">
    <citation type="journal article" date="2020" name="Stud. Mycol.">
        <title>101 Dothideomycetes genomes: a test case for predicting lifestyles and emergence of pathogens.</title>
        <authorList>
            <person name="Haridas S."/>
            <person name="Albert R."/>
            <person name="Binder M."/>
            <person name="Bloem J."/>
            <person name="Labutti K."/>
            <person name="Salamov A."/>
            <person name="Andreopoulos B."/>
            <person name="Baker S."/>
            <person name="Barry K."/>
            <person name="Bills G."/>
            <person name="Bluhm B."/>
            <person name="Cannon C."/>
            <person name="Castanera R."/>
            <person name="Culley D."/>
            <person name="Daum C."/>
            <person name="Ezra D."/>
            <person name="Gonzalez J."/>
            <person name="Henrissat B."/>
            <person name="Kuo A."/>
            <person name="Liang C."/>
            <person name="Lipzen A."/>
            <person name="Lutzoni F."/>
            <person name="Magnuson J."/>
            <person name="Mondo S."/>
            <person name="Nolan M."/>
            <person name="Ohm R."/>
            <person name="Pangilinan J."/>
            <person name="Park H.-J."/>
            <person name="Ramirez L."/>
            <person name="Alfaro M."/>
            <person name="Sun H."/>
            <person name="Tritt A."/>
            <person name="Yoshinaga Y."/>
            <person name="Zwiers L.-H."/>
            <person name="Turgeon B."/>
            <person name="Goodwin S."/>
            <person name="Spatafora J."/>
            <person name="Crous P."/>
            <person name="Grigoriev I."/>
        </authorList>
    </citation>
    <scope>NUCLEOTIDE SEQUENCE</scope>
    <source>
        <strain evidence="1">CBS 125425</strain>
    </source>
</reference>
<dbReference type="EMBL" id="ML996107">
    <property type="protein sequence ID" value="KAF2738836.1"/>
    <property type="molecule type" value="Genomic_DNA"/>
</dbReference>
<sequence>MHSGLYEARRPSDVAFDCFCAQGCFPHCLFERIPSSPRVLIGHITCFALTVHRYWLRSIHALALEAFACSAV</sequence>
<proteinExistence type="predicted"/>
<evidence type="ECO:0000313" key="1">
    <source>
        <dbReference type="EMBL" id="KAF2738836.1"/>
    </source>
</evidence>
<evidence type="ECO:0000313" key="2">
    <source>
        <dbReference type="Proteomes" id="UP000799444"/>
    </source>
</evidence>